<dbReference type="AlphaFoldDB" id="A0A4Q9DDF0"/>
<protein>
    <submittedName>
        <fullName evidence="1">Uncharacterized protein</fullName>
    </submittedName>
</protein>
<dbReference type="EMBL" id="SIRE01000049">
    <property type="protein sequence ID" value="TBL68191.1"/>
    <property type="molecule type" value="Genomic_DNA"/>
</dbReference>
<gene>
    <name evidence="1" type="ORF">EYB31_38570</name>
</gene>
<name>A0A4Q9DDF0_9BACL</name>
<dbReference type="Proteomes" id="UP000293142">
    <property type="component" value="Unassembled WGS sequence"/>
</dbReference>
<comment type="caution">
    <text evidence="1">The sequence shown here is derived from an EMBL/GenBank/DDBJ whole genome shotgun (WGS) entry which is preliminary data.</text>
</comment>
<accession>A0A4Q9DDF0</accession>
<keyword evidence="2" id="KW-1185">Reference proteome</keyword>
<evidence type="ECO:0000313" key="2">
    <source>
        <dbReference type="Proteomes" id="UP000293142"/>
    </source>
</evidence>
<dbReference type="RefSeq" id="WP_131018942.1">
    <property type="nucleotide sequence ID" value="NZ_SIRE01000049.1"/>
</dbReference>
<proteinExistence type="predicted"/>
<dbReference type="OrthoDB" id="2474962at2"/>
<sequence length="75" mass="8803">MNYSKKALWLACHSEFGERLIEIAMEHLSLAKELSLNSRYMTTAKDREIAMTRIETLRQERDNIISLFEENRGKA</sequence>
<organism evidence="1 2">
    <name type="scientific">Paenibacillus thalictri</name>
    <dbReference type="NCBI Taxonomy" id="2527873"/>
    <lineage>
        <taxon>Bacteria</taxon>
        <taxon>Bacillati</taxon>
        <taxon>Bacillota</taxon>
        <taxon>Bacilli</taxon>
        <taxon>Bacillales</taxon>
        <taxon>Paenibacillaceae</taxon>
        <taxon>Paenibacillus</taxon>
    </lineage>
</organism>
<evidence type="ECO:0000313" key="1">
    <source>
        <dbReference type="EMBL" id="TBL68191.1"/>
    </source>
</evidence>
<reference evidence="1 2" key="1">
    <citation type="submission" date="2019-02" db="EMBL/GenBank/DDBJ databases">
        <title>Paenibacillus sp. nov., isolated from surface-sterilized tissue of Thalictrum simplex L.</title>
        <authorList>
            <person name="Tuo L."/>
        </authorList>
    </citation>
    <scope>NUCLEOTIDE SEQUENCE [LARGE SCALE GENOMIC DNA]</scope>
    <source>
        <strain evidence="1 2">N2SHLJ1</strain>
    </source>
</reference>